<dbReference type="PROSITE" id="PS51253">
    <property type="entry name" value="HTH_CENPB"/>
    <property type="match status" value="1"/>
</dbReference>
<dbReference type="GO" id="GO:0003677">
    <property type="term" value="F:DNA binding"/>
    <property type="evidence" value="ECO:0007669"/>
    <property type="project" value="UniProtKB-KW"/>
</dbReference>
<dbReference type="GO" id="GO:0005634">
    <property type="term" value="C:nucleus"/>
    <property type="evidence" value="ECO:0007669"/>
    <property type="project" value="UniProtKB-SubCell"/>
</dbReference>
<dbReference type="Gene3D" id="1.10.10.60">
    <property type="entry name" value="Homeodomain-like"/>
    <property type="match status" value="1"/>
</dbReference>
<reference evidence="4" key="2">
    <citation type="submission" date="2021-09" db="EMBL/GenBank/DDBJ databases">
        <authorList>
            <person name="Jia N."/>
            <person name="Wang J."/>
            <person name="Shi W."/>
            <person name="Du L."/>
            <person name="Sun Y."/>
            <person name="Zhan W."/>
            <person name="Jiang J."/>
            <person name="Wang Q."/>
            <person name="Zhang B."/>
            <person name="Ji P."/>
            <person name="Sakyi L.B."/>
            <person name="Cui X."/>
            <person name="Yuan T."/>
            <person name="Jiang B."/>
            <person name="Yang W."/>
            <person name="Lam T.T.-Y."/>
            <person name="Chang Q."/>
            <person name="Ding S."/>
            <person name="Wang X."/>
            <person name="Zhu J."/>
            <person name="Ruan X."/>
            <person name="Zhao L."/>
            <person name="Wei J."/>
            <person name="Que T."/>
            <person name="Du C."/>
            <person name="Cheng J."/>
            <person name="Dai P."/>
            <person name="Han X."/>
            <person name="Huang E."/>
            <person name="Gao Y."/>
            <person name="Liu J."/>
            <person name="Shao H."/>
            <person name="Ye R."/>
            <person name="Li L."/>
            <person name="Wei W."/>
            <person name="Wang X."/>
            <person name="Wang C."/>
            <person name="Huo Q."/>
            <person name="Li W."/>
            <person name="Guo W."/>
            <person name="Chen H."/>
            <person name="Chen S."/>
            <person name="Zhou L."/>
            <person name="Zhou L."/>
            <person name="Ni X."/>
            <person name="Tian J."/>
            <person name="Zhou Y."/>
            <person name="Sheng Y."/>
            <person name="Liu T."/>
            <person name="Pan Y."/>
            <person name="Xia L."/>
            <person name="Li J."/>
            <person name="Zhao F."/>
            <person name="Cao W."/>
        </authorList>
    </citation>
    <scope>NUCLEOTIDE SEQUENCE</scope>
    <source>
        <strain evidence="4">Rmic-2018</strain>
        <tissue evidence="4">Larvae</tissue>
    </source>
</reference>
<comment type="subcellular location">
    <subcellularLocation>
        <location evidence="1">Nucleus</location>
    </subcellularLocation>
</comment>
<dbReference type="Proteomes" id="UP000821866">
    <property type="component" value="Chromosome 1"/>
</dbReference>
<proteinExistence type="predicted"/>
<evidence type="ECO:0000313" key="4">
    <source>
        <dbReference type="EMBL" id="KAH8038445.1"/>
    </source>
</evidence>
<feature type="domain" description="HTH CENPB-type" evidence="3">
    <location>
        <begin position="62"/>
        <end position="118"/>
    </location>
</feature>
<evidence type="ECO:0000256" key="1">
    <source>
        <dbReference type="ARBA" id="ARBA00004123"/>
    </source>
</evidence>
<dbReference type="InterPro" id="IPR006600">
    <property type="entry name" value="HTH_CenpB_DNA-bd_dom"/>
</dbReference>
<organism evidence="4 5">
    <name type="scientific">Rhipicephalus microplus</name>
    <name type="common">Cattle tick</name>
    <name type="synonym">Boophilus microplus</name>
    <dbReference type="NCBI Taxonomy" id="6941"/>
    <lineage>
        <taxon>Eukaryota</taxon>
        <taxon>Metazoa</taxon>
        <taxon>Ecdysozoa</taxon>
        <taxon>Arthropoda</taxon>
        <taxon>Chelicerata</taxon>
        <taxon>Arachnida</taxon>
        <taxon>Acari</taxon>
        <taxon>Parasitiformes</taxon>
        <taxon>Ixodida</taxon>
        <taxon>Ixodoidea</taxon>
        <taxon>Ixodidae</taxon>
        <taxon>Rhipicephalinae</taxon>
        <taxon>Rhipicephalus</taxon>
        <taxon>Boophilus</taxon>
    </lineage>
</organism>
<evidence type="ECO:0000313" key="5">
    <source>
        <dbReference type="Proteomes" id="UP000821866"/>
    </source>
</evidence>
<evidence type="ECO:0000256" key="2">
    <source>
        <dbReference type="ARBA" id="ARBA00023125"/>
    </source>
</evidence>
<gene>
    <name evidence="4" type="ORF">HPB51_001560</name>
</gene>
<accession>A0A9J6EWD1</accession>
<reference evidence="4" key="1">
    <citation type="journal article" date="2020" name="Cell">
        <title>Large-Scale Comparative Analyses of Tick Genomes Elucidate Their Genetic Diversity and Vector Capacities.</title>
        <authorList>
            <consortium name="Tick Genome and Microbiome Consortium (TIGMIC)"/>
            <person name="Jia N."/>
            <person name="Wang J."/>
            <person name="Shi W."/>
            <person name="Du L."/>
            <person name="Sun Y."/>
            <person name="Zhan W."/>
            <person name="Jiang J.F."/>
            <person name="Wang Q."/>
            <person name="Zhang B."/>
            <person name="Ji P."/>
            <person name="Bell-Sakyi L."/>
            <person name="Cui X.M."/>
            <person name="Yuan T.T."/>
            <person name="Jiang B.G."/>
            <person name="Yang W.F."/>
            <person name="Lam T.T."/>
            <person name="Chang Q.C."/>
            <person name="Ding S.J."/>
            <person name="Wang X.J."/>
            <person name="Zhu J.G."/>
            <person name="Ruan X.D."/>
            <person name="Zhao L."/>
            <person name="Wei J.T."/>
            <person name="Ye R.Z."/>
            <person name="Que T.C."/>
            <person name="Du C.H."/>
            <person name="Zhou Y.H."/>
            <person name="Cheng J.X."/>
            <person name="Dai P.F."/>
            <person name="Guo W.B."/>
            <person name="Han X.H."/>
            <person name="Huang E.J."/>
            <person name="Li L.F."/>
            <person name="Wei W."/>
            <person name="Gao Y.C."/>
            <person name="Liu J.Z."/>
            <person name="Shao H.Z."/>
            <person name="Wang X."/>
            <person name="Wang C.C."/>
            <person name="Yang T.C."/>
            <person name="Huo Q.B."/>
            <person name="Li W."/>
            <person name="Chen H.Y."/>
            <person name="Chen S.E."/>
            <person name="Zhou L.G."/>
            <person name="Ni X.B."/>
            <person name="Tian J.H."/>
            <person name="Sheng Y."/>
            <person name="Liu T."/>
            <person name="Pan Y.S."/>
            <person name="Xia L.Y."/>
            <person name="Li J."/>
            <person name="Zhao F."/>
            <person name="Cao W.C."/>
        </authorList>
    </citation>
    <scope>NUCLEOTIDE SEQUENCE</scope>
    <source>
        <strain evidence="4">Rmic-2018</strain>
    </source>
</reference>
<dbReference type="EMBL" id="JABSTU010000001">
    <property type="protein sequence ID" value="KAH8038445.1"/>
    <property type="molecule type" value="Genomic_DNA"/>
</dbReference>
<dbReference type="VEuPathDB" id="VectorBase:LOC119177758"/>
<keyword evidence="2" id="KW-0238">DNA-binding</keyword>
<dbReference type="InterPro" id="IPR009057">
    <property type="entry name" value="Homeodomain-like_sf"/>
</dbReference>
<dbReference type="SUPFAM" id="SSF46689">
    <property type="entry name" value="Homeodomain-like"/>
    <property type="match status" value="1"/>
</dbReference>
<evidence type="ECO:0000259" key="3">
    <source>
        <dbReference type="PROSITE" id="PS51253"/>
    </source>
</evidence>
<protein>
    <recommendedName>
        <fullName evidence="3">HTH CENPB-type domain-containing protein</fullName>
    </recommendedName>
</protein>
<name>A0A9J6EWD1_RHIMP</name>
<dbReference type="AlphaFoldDB" id="A0A9J6EWD1"/>
<keyword evidence="5" id="KW-1185">Reference proteome</keyword>
<comment type="caution">
    <text evidence="4">The sequence shown here is derived from an EMBL/GenBank/DDBJ whole genome shotgun (WGS) entry which is preliminary data.</text>
</comment>
<sequence>MALTKRKTMSLDTKLKILQDLRQGLKLSALMKNYELAQTKSTILKAGSSALLKAGSSSHADEQKRVREPLYTDEEKALYQWFLTICSQNVPIIGPILATKTKNLAFLLGRPDFKPEGG</sequence>